<organism evidence="1 2">
    <name type="scientific">Actinomadura madurae</name>
    <dbReference type="NCBI Taxonomy" id="1993"/>
    <lineage>
        <taxon>Bacteria</taxon>
        <taxon>Bacillati</taxon>
        <taxon>Actinomycetota</taxon>
        <taxon>Actinomycetes</taxon>
        <taxon>Streptosporangiales</taxon>
        <taxon>Thermomonosporaceae</taxon>
        <taxon>Actinomadura</taxon>
    </lineage>
</organism>
<reference evidence="1 2" key="1">
    <citation type="submission" date="2016-10" db="EMBL/GenBank/DDBJ databases">
        <authorList>
            <person name="de Groot N.N."/>
        </authorList>
    </citation>
    <scope>NUCLEOTIDE SEQUENCE [LARGE SCALE GENOMIC DNA]</scope>
    <source>
        <strain evidence="1 2">DSM 43067</strain>
    </source>
</reference>
<gene>
    <name evidence="1" type="ORF">SAMN04489713_12651</name>
</gene>
<evidence type="ECO:0000313" key="1">
    <source>
        <dbReference type="EMBL" id="SFQ29207.1"/>
    </source>
</evidence>
<dbReference type="eggNOG" id="COG0654">
    <property type="taxonomic scope" value="Bacteria"/>
</dbReference>
<keyword evidence="2" id="KW-1185">Reference proteome</keyword>
<evidence type="ECO:0000313" key="2">
    <source>
        <dbReference type="Proteomes" id="UP000183413"/>
    </source>
</evidence>
<dbReference type="STRING" id="1993.SAMN04489713_12651"/>
<accession>A0A1I5XC31</accession>
<dbReference type="InParanoid" id="A0A1I5XC31"/>
<dbReference type="AlphaFoldDB" id="A0A1I5XC31"/>
<dbReference type="EMBL" id="FOVH01000026">
    <property type="protein sequence ID" value="SFQ29207.1"/>
    <property type="molecule type" value="Genomic_DNA"/>
</dbReference>
<protein>
    <submittedName>
        <fullName evidence="1">Uncharacterized protein</fullName>
    </submittedName>
</protein>
<sequence length="74" mass="8722">MRPGPQTRALWEMFSDLMDLDAHQYVADPLAGMDARYDLGDDHRLVGTLCPDMKLTRTRQRRTRRAGRRDLYRD</sequence>
<name>A0A1I5XC31_9ACTN</name>
<proteinExistence type="predicted"/>
<dbReference type="RefSeq" id="WP_177287917.1">
    <property type="nucleotide sequence ID" value="NZ_FOVH01000026.1"/>
</dbReference>
<dbReference type="Proteomes" id="UP000183413">
    <property type="component" value="Unassembled WGS sequence"/>
</dbReference>